<dbReference type="InterPro" id="IPR001451">
    <property type="entry name" value="Hexapep"/>
</dbReference>
<evidence type="ECO:0000313" key="10">
    <source>
        <dbReference type="Proteomes" id="UP001247620"/>
    </source>
</evidence>
<dbReference type="EMBL" id="JAVDUU010000002">
    <property type="protein sequence ID" value="MDR6942231.1"/>
    <property type="molecule type" value="Genomic_DNA"/>
</dbReference>
<dbReference type="PANTHER" id="PTHR43378">
    <property type="entry name" value="UDP-3-O-ACYLGLUCOSAMINE N-ACYLTRANSFERASE"/>
    <property type="match status" value="1"/>
</dbReference>
<evidence type="ECO:0000256" key="6">
    <source>
        <dbReference type="ARBA" id="ARBA00023315"/>
    </source>
</evidence>
<evidence type="ECO:0000313" key="9">
    <source>
        <dbReference type="EMBL" id="MDR6942231.1"/>
    </source>
</evidence>
<dbReference type="Gene3D" id="3.40.1390.10">
    <property type="entry name" value="MurE/MurF, N-terminal domain"/>
    <property type="match status" value="1"/>
</dbReference>
<dbReference type="InterPro" id="IPR020573">
    <property type="entry name" value="UDP_GlcNAc_AcTrfase_non-rep"/>
</dbReference>
<dbReference type="SUPFAM" id="SSF51161">
    <property type="entry name" value="Trimeric LpxA-like enzymes"/>
    <property type="match status" value="1"/>
</dbReference>
<evidence type="ECO:0000256" key="1">
    <source>
        <dbReference type="ARBA" id="ARBA00022516"/>
    </source>
</evidence>
<protein>
    <recommendedName>
        <fullName evidence="7">UDP-3-O-acylglucosamine N-acyltransferase</fullName>
        <ecNumber evidence="7">2.3.1.191</ecNumber>
    </recommendedName>
</protein>
<comment type="catalytic activity">
    <reaction evidence="7">
        <text>a UDP-3-O-[(3R)-3-hydroxyacyl]-alpha-D-glucosamine + a (3R)-hydroxyacyl-[ACP] = a UDP-2-N,3-O-bis[(3R)-3-hydroxyacyl]-alpha-D-glucosamine + holo-[ACP] + H(+)</text>
        <dbReference type="Rhea" id="RHEA:53836"/>
        <dbReference type="Rhea" id="RHEA-COMP:9685"/>
        <dbReference type="Rhea" id="RHEA-COMP:9945"/>
        <dbReference type="ChEBI" id="CHEBI:15378"/>
        <dbReference type="ChEBI" id="CHEBI:64479"/>
        <dbReference type="ChEBI" id="CHEBI:78827"/>
        <dbReference type="ChEBI" id="CHEBI:137740"/>
        <dbReference type="ChEBI" id="CHEBI:137748"/>
        <dbReference type="EC" id="2.3.1.191"/>
    </reaction>
</comment>
<dbReference type="InterPro" id="IPR007691">
    <property type="entry name" value="LpxD"/>
</dbReference>
<evidence type="ECO:0000256" key="7">
    <source>
        <dbReference type="HAMAP-Rule" id="MF_00523"/>
    </source>
</evidence>
<reference evidence="9 10" key="1">
    <citation type="submission" date="2023-07" db="EMBL/GenBank/DDBJ databases">
        <title>Sorghum-associated microbial communities from plants grown in Nebraska, USA.</title>
        <authorList>
            <person name="Schachtman D."/>
        </authorList>
    </citation>
    <scope>NUCLEOTIDE SEQUENCE [LARGE SCALE GENOMIC DNA]</scope>
    <source>
        <strain evidence="9 10">3262</strain>
    </source>
</reference>
<dbReference type="Pfam" id="PF00132">
    <property type="entry name" value="Hexapep"/>
    <property type="match status" value="3"/>
</dbReference>
<dbReference type="Proteomes" id="UP001247620">
    <property type="component" value="Unassembled WGS sequence"/>
</dbReference>
<dbReference type="NCBIfam" id="TIGR01853">
    <property type="entry name" value="lipid_A_lpxD"/>
    <property type="match status" value="1"/>
</dbReference>
<sequence>MQFTAQEISLLLNGTVEGDAFVKVDRLAKIEEGDTGSLTFLANPKYEQFLYTTNASIVIVNNDLQLTAPVKATLIRVENAYSAFTVLLEKYNTVKLNKQGVEQPSFIHPTAQIGENVYIGAFAYIGPNAKVGNYSKIYPNTYIADNVTVGNNVTLFAGVKIYFDCVLGDNVVIHAGAVIGSDGFGFAPNPDGTYNKISQIGNVIIEDDVEVGANTAIDRATMGSTIIRKGAKIDNLVQIAHNVEIGAHTVIAGQAGISGSTKIGEKVLIAGQVGIAGHLNIANGTQLSAQAGINSSISEEGKAWGGSPYMPYKDYLRAHSKLRKLPDLDKKVYELEKLIEELRNGNPAK</sequence>
<keyword evidence="10" id="KW-1185">Reference proteome</keyword>
<evidence type="ECO:0000256" key="2">
    <source>
        <dbReference type="ARBA" id="ARBA00022556"/>
    </source>
</evidence>
<evidence type="ECO:0000256" key="3">
    <source>
        <dbReference type="ARBA" id="ARBA00022679"/>
    </source>
</evidence>
<name>A0ABU1TA00_9SPHI</name>
<evidence type="ECO:0000256" key="5">
    <source>
        <dbReference type="ARBA" id="ARBA00023098"/>
    </source>
</evidence>
<feature type="domain" description="UDP-3-O-[3-hydroxymyristoyl] glucosamine N-acyltransferase non-repeat region" evidence="8">
    <location>
        <begin position="23"/>
        <end position="89"/>
    </location>
</feature>
<evidence type="ECO:0000256" key="4">
    <source>
        <dbReference type="ARBA" id="ARBA00022737"/>
    </source>
</evidence>
<dbReference type="GO" id="GO:0103118">
    <property type="term" value="F:UDP-3-O-[(3R)-3-hydroxyacyl]-glucosamine N-acyltransferase activity"/>
    <property type="evidence" value="ECO:0007669"/>
    <property type="project" value="UniProtKB-EC"/>
</dbReference>
<keyword evidence="4 7" id="KW-0677">Repeat</keyword>
<keyword evidence="1 7" id="KW-0444">Lipid biosynthesis</keyword>
<evidence type="ECO:0000259" key="8">
    <source>
        <dbReference type="Pfam" id="PF04613"/>
    </source>
</evidence>
<keyword evidence="5 7" id="KW-0443">Lipid metabolism</keyword>
<dbReference type="Pfam" id="PF04613">
    <property type="entry name" value="LpxD"/>
    <property type="match status" value="1"/>
</dbReference>
<gene>
    <name evidence="7" type="primary">lpxD</name>
    <name evidence="9" type="ORF">J2W55_002073</name>
</gene>
<comment type="similarity">
    <text evidence="7">Belongs to the transferase hexapeptide repeat family. LpxD subfamily.</text>
</comment>
<organism evidence="9 10">
    <name type="scientific">Mucilaginibacter pocheonensis</name>
    <dbReference type="NCBI Taxonomy" id="398050"/>
    <lineage>
        <taxon>Bacteria</taxon>
        <taxon>Pseudomonadati</taxon>
        <taxon>Bacteroidota</taxon>
        <taxon>Sphingobacteriia</taxon>
        <taxon>Sphingobacteriales</taxon>
        <taxon>Sphingobacteriaceae</taxon>
        <taxon>Mucilaginibacter</taxon>
    </lineage>
</organism>
<dbReference type="InterPro" id="IPR011004">
    <property type="entry name" value="Trimer_LpxA-like_sf"/>
</dbReference>
<dbReference type="EC" id="2.3.1.191" evidence="7"/>
<dbReference type="NCBIfam" id="NF002060">
    <property type="entry name" value="PRK00892.1"/>
    <property type="match status" value="1"/>
</dbReference>
<dbReference type="HAMAP" id="MF_00523">
    <property type="entry name" value="LpxD"/>
    <property type="match status" value="1"/>
</dbReference>
<accession>A0ABU1TA00</accession>
<comment type="function">
    <text evidence="7">Catalyzes the N-acylation of UDP-3-O-acylglucosamine using 3-hydroxyacyl-ACP as the acyl donor. Is involved in the biosynthesis of lipid A, a phosphorylated glycolipid that anchors the lipopolysaccharide to the outer membrane of the cell.</text>
</comment>
<dbReference type="RefSeq" id="WP_310095181.1">
    <property type="nucleotide sequence ID" value="NZ_JAVDUU010000002.1"/>
</dbReference>
<comment type="pathway">
    <text evidence="7">Bacterial outer membrane biogenesis; LPS lipid A biosynthesis.</text>
</comment>
<keyword evidence="6 7" id="KW-0012">Acyltransferase</keyword>
<feature type="active site" description="Proton acceptor" evidence="7">
    <location>
        <position position="241"/>
    </location>
</feature>
<dbReference type="Gene3D" id="2.160.10.10">
    <property type="entry name" value="Hexapeptide repeat proteins"/>
    <property type="match status" value="1"/>
</dbReference>
<comment type="subunit">
    <text evidence="7">Homotrimer.</text>
</comment>
<dbReference type="CDD" id="cd03352">
    <property type="entry name" value="LbH_LpxD"/>
    <property type="match status" value="1"/>
</dbReference>
<keyword evidence="2 7" id="KW-0441">Lipid A biosynthesis</keyword>
<proteinExistence type="inferred from homology"/>
<comment type="caution">
    <text evidence="9">The sequence shown here is derived from an EMBL/GenBank/DDBJ whole genome shotgun (WGS) entry which is preliminary data.</text>
</comment>
<dbReference type="PANTHER" id="PTHR43378:SF2">
    <property type="entry name" value="UDP-3-O-ACYLGLUCOSAMINE N-ACYLTRANSFERASE 1, MITOCHONDRIAL-RELATED"/>
    <property type="match status" value="1"/>
</dbReference>
<keyword evidence="3 7" id="KW-0808">Transferase</keyword>